<keyword evidence="5" id="KW-0539">Nucleus</keyword>
<evidence type="ECO:0000313" key="7">
    <source>
        <dbReference type="EMBL" id="MED6219259.1"/>
    </source>
</evidence>
<comment type="caution">
    <text evidence="7">The sequence shown here is derived from an EMBL/GenBank/DDBJ whole genome shotgun (WGS) entry which is preliminary data.</text>
</comment>
<dbReference type="CDD" id="cd10017">
    <property type="entry name" value="B3_DNA"/>
    <property type="match status" value="1"/>
</dbReference>
<proteinExistence type="predicted"/>
<dbReference type="Proteomes" id="UP001341840">
    <property type="component" value="Unassembled WGS sequence"/>
</dbReference>
<keyword evidence="3" id="KW-0238">DNA-binding</keyword>
<keyword evidence="8" id="KW-1185">Reference proteome</keyword>
<dbReference type="EMBL" id="JASCZI010272017">
    <property type="protein sequence ID" value="MED6219259.1"/>
    <property type="molecule type" value="Genomic_DNA"/>
</dbReference>
<dbReference type="Gene3D" id="2.40.330.10">
    <property type="entry name" value="DNA-binding pseudobarrel domain"/>
    <property type="match status" value="1"/>
</dbReference>
<dbReference type="SMART" id="SM01019">
    <property type="entry name" value="B3"/>
    <property type="match status" value="1"/>
</dbReference>
<evidence type="ECO:0000259" key="6">
    <source>
        <dbReference type="PROSITE" id="PS50863"/>
    </source>
</evidence>
<dbReference type="InterPro" id="IPR015300">
    <property type="entry name" value="DNA-bd_pseudobarrel_sf"/>
</dbReference>
<evidence type="ECO:0000313" key="8">
    <source>
        <dbReference type="Proteomes" id="UP001341840"/>
    </source>
</evidence>
<sequence length="139" mass="16008">MPTIQSARVDMDTKKFKSENPSFIIKISQTELTRAATSIPAAFFREHFKKEKEHLNLCSGEKQWPTTLIYYPVKKSAVLSSGWRLFVEESKLKAGDVCVFELVYREGAELHAHIFRGDDCEEKIKGKTAEVVEKRRTRN</sequence>
<dbReference type="InterPro" id="IPR003340">
    <property type="entry name" value="B3_DNA-bd"/>
</dbReference>
<gene>
    <name evidence="7" type="ORF">PIB30_034079</name>
</gene>
<evidence type="ECO:0000256" key="5">
    <source>
        <dbReference type="ARBA" id="ARBA00023242"/>
    </source>
</evidence>
<dbReference type="PANTHER" id="PTHR31391">
    <property type="entry name" value="B3 DOMAIN-CONTAINING PROTEIN OS11G0197600-RELATED"/>
    <property type="match status" value="1"/>
</dbReference>
<feature type="domain" description="TF-B3" evidence="6">
    <location>
        <begin position="22"/>
        <end position="118"/>
    </location>
</feature>
<evidence type="ECO:0000256" key="2">
    <source>
        <dbReference type="ARBA" id="ARBA00023015"/>
    </source>
</evidence>
<reference evidence="7 8" key="1">
    <citation type="journal article" date="2023" name="Plants (Basel)">
        <title>Bridging the Gap: Combining Genomics and Transcriptomics Approaches to Understand Stylosanthes scabra, an Orphan Legume from the Brazilian Caatinga.</title>
        <authorList>
            <person name="Ferreira-Neto J.R.C."/>
            <person name="da Silva M.D."/>
            <person name="Binneck E."/>
            <person name="de Melo N.F."/>
            <person name="da Silva R.H."/>
            <person name="de Melo A.L.T.M."/>
            <person name="Pandolfi V."/>
            <person name="Bustamante F.O."/>
            <person name="Brasileiro-Vidal A.C."/>
            <person name="Benko-Iseppon A.M."/>
        </authorList>
    </citation>
    <scope>NUCLEOTIDE SEQUENCE [LARGE SCALE GENOMIC DNA]</scope>
    <source>
        <tissue evidence="7">Leaves</tissue>
    </source>
</reference>
<dbReference type="Pfam" id="PF02362">
    <property type="entry name" value="B3"/>
    <property type="match status" value="1"/>
</dbReference>
<protein>
    <recommendedName>
        <fullName evidence="6">TF-B3 domain-containing protein</fullName>
    </recommendedName>
</protein>
<name>A0ABU6Z9P1_9FABA</name>
<evidence type="ECO:0000256" key="3">
    <source>
        <dbReference type="ARBA" id="ARBA00023125"/>
    </source>
</evidence>
<accession>A0ABU6Z9P1</accession>
<dbReference type="SUPFAM" id="SSF101936">
    <property type="entry name" value="DNA-binding pseudobarrel domain"/>
    <property type="match status" value="1"/>
</dbReference>
<dbReference type="PROSITE" id="PS50863">
    <property type="entry name" value="B3"/>
    <property type="match status" value="1"/>
</dbReference>
<evidence type="ECO:0000256" key="1">
    <source>
        <dbReference type="ARBA" id="ARBA00004123"/>
    </source>
</evidence>
<keyword evidence="2" id="KW-0805">Transcription regulation</keyword>
<dbReference type="PANTHER" id="PTHR31391:SF106">
    <property type="entry name" value="B3 DOMAIN-CONTAINING PROTEIN OS01G0723500"/>
    <property type="match status" value="1"/>
</dbReference>
<organism evidence="7 8">
    <name type="scientific">Stylosanthes scabra</name>
    <dbReference type="NCBI Taxonomy" id="79078"/>
    <lineage>
        <taxon>Eukaryota</taxon>
        <taxon>Viridiplantae</taxon>
        <taxon>Streptophyta</taxon>
        <taxon>Embryophyta</taxon>
        <taxon>Tracheophyta</taxon>
        <taxon>Spermatophyta</taxon>
        <taxon>Magnoliopsida</taxon>
        <taxon>eudicotyledons</taxon>
        <taxon>Gunneridae</taxon>
        <taxon>Pentapetalae</taxon>
        <taxon>rosids</taxon>
        <taxon>fabids</taxon>
        <taxon>Fabales</taxon>
        <taxon>Fabaceae</taxon>
        <taxon>Papilionoideae</taxon>
        <taxon>50 kb inversion clade</taxon>
        <taxon>dalbergioids sensu lato</taxon>
        <taxon>Dalbergieae</taxon>
        <taxon>Pterocarpus clade</taxon>
        <taxon>Stylosanthes</taxon>
    </lineage>
</organism>
<dbReference type="InterPro" id="IPR044837">
    <property type="entry name" value="REM16-like"/>
</dbReference>
<evidence type="ECO:0000256" key="4">
    <source>
        <dbReference type="ARBA" id="ARBA00023163"/>
    </source>
</evidence>
<comment type="subcellular location">
    <subcellularLocation>
        <location evidence="1">Nucleus</location>
    </subcellularLocation>
</comment>
<keyword evidence="4" id="KW-0804">Transcription</keyword>